<organism evidence="2 3">
    <name type="scientific">Pantoea nemavictus</name>
    <dbReference type="NCBI Taxonomy" id="2726955"/>
    <lineage>
        <taxon>Bacteria</taxon>
        <taxon>Pseudomonadati</taxon>
        <taxon>Pseudomonadota</taxon>
        <taxon>Gammaproteobacteria</taxon>
        <taxon>Enterobacterales</taxon>
        <taxon>Erwiniaceae</taxon>
        <taxon>Pantoea</taxon>
    </lineage>
</organism>
<keyword evidence="1" id="KW-0472">Membrane</keyword>
<protein>
    <submittedName>
        <fullName evidence="2">Uncharacterized protein</fullName>
    </submittedName>
</protein>
<feature type="transmembrane region" description="Helical" evidence="1">
    <location>
        <begin position="36"/>
        <end position="56"/>
    </location>
</feature>
<dbReference type="EMBL" id="JBBGZW010000002">
    <property type="protein sequence ID" value="MEJ5047870.1"/>
    <property type="molecule type" value="Genomic_DNA"/>
</dbReference>
<name>A0ABU8PYT8_9GAMM</name>
<evidence type="ECO:0000313" key="3">
    <source>
        <dbReference type="Proteomes" id="UP001362100"/>
    </source>
</evidence>
<comment type="caution">
    <text evidence="2">The sequence shown here is derived from an EMBL/GenBank/DDBJ whole genome shotgun (WGS) entry which is preliminary data.</text>
</comment>
<dbReference type="RefSeq" id="WP_180824051.1">
    <property type="nucleotide sequence ID" value="NZ_JACAWY010000002.1"/>
</dbReference>
<keyword evidence="3" id="KW-1185">Reference proteome</keyword>
<keyword evidence="1" id="KW-0812">Transmembrane</keyword>
<gene>
    <name evidence="2" type="ORF">WH298_22010</name>
</gene>
<proteinExistence type="predicted"/>
<feature type="transmembrane region" description="Helical" evidence="1">
    <location>
        <begin position="62"/>
        <end position="81"/>
    </location>
</feature>
<reference evidence="2 3" key="1">
    <citation type="submission" date="2023-12" db="EMBL/GenBank/DDBJ databases">
        <title>Gut-associated functions are favored during microbiome assembly across C. elegans life.</title>
        <authorList>
            <person name="Zimmermann J."/>
        </authorList>
    </citation>
    <scope>NUCLEOTIDE SEQUENCE [LARGE SCALE GENOMIC DNA]</scope>
    <source>
        <strain evidence="2 3">BIGb0393</strain>
    </source>
</reference>
<accession>A0ABU8PYT8</accession>
<sequence>MKIYWTLKSIPELAGLTQWERGSRWRSAYKAAFRHWQSWAGLAVCGGFGYAGSYFFGIVGTVILAGLGGFVYGQIVTHVVLKHYRHRLRGEAG</sequence>
<dbReference type="Proteomes" id="UP001362100">
    <property type="component" value="Unassembled WGS sequence"/>
</dbReference>
<keyword evidence="1" id="KW-1133">Transmembrane helix</keyword>
<evidence type="ECO:0000256" key="1">
    <source>
        <dbReference type="SAM" id="Phobius"/>
    </source>
</evidence>
<evidence type="ECO:0000313" key="2">
    <source>
        <dbReference type="EMBL" id="MEJ5047870.1"/>
    </source>
</evidence>